<feature type="compositionally biased region" description="Basic residues" evidence="8">
    <location>
        <begin position="721"/>
        <end position="730"/>
    </location>
</feature>
<feature type="region of interest" description="Disordered" evidence="8">
    <location>
        <begin position="578"/>
        <end position="765"/>
    </location>
</feature>
<feature type="compositionally biased region" description="Basic residues" evidence="8">
    <location>
        <begin position="685"/>
        <end position="694"/>
    </location>
</feature>
<comment type="subcellular location">
    <subcellularLocation>
        <location evidence="1">Cell membrane</location>
        <topology evidence="1">Multi-pass membrane protein</topology>
    </subcellularLocation>
    <subcellularLocation>
        <location evidence="7">Membrane</location>
        <topology evidence="7">Multi-pass membrane protein</topology>
    </subcellularLocation>
</comment>
<evidence type="ECO:0000313" key="11">
    <source>
        <dbReference type="EMBL" id="BDZ55257.1"/>
    </source>
</evidence>
<dbReference type="PANTHER" id="PTHR42703:SF1">
    <property type="entry name" value="NA(+)_H(+) ANTIPORTER SUBUNIT D1"/>
    <property type="match status" value="1"/>
</dbReference>
<feature type="transmembrane region" description="Helical" evidence="9">
    <location>
        <begin position="36"/>
        <end position="59"/>
    </location>
</feature>
<evidence type="ECO:0000256" key="6">
    <source>
        <dbReference type="ARBA" id="ARBA00023136"/>
    </source>
</evidence>
<feature type="transmembrane region" description="Helical" evidence="9">
    <location>
        <begin position="274"/>
        <end position="295"/>
    </location>
</feature>
<keyword evidence="4 7" id="KW-0812">Transmembrane</keyword>
<evidence type="ECO:0000256" key="2">
    <source>
        <dbReference type="ARBA" id="ARBA00005346"/>
    </source>
</evidence>
<evidence type="ECO:0000256" key="7">
    <source>
        <dbReference type="RuleBase" id="RU000320"/>
    </source>
</evidence>
<dbReference type="Proteomes" id="UP001321477">
    <property type="component" value="Chromosome"/>
</dbReference>
<feature type="transmembrane region" description="Helical" evidence="9">
    <location>
        <begin position="802"/>
        <end position="822"/>
    </location>
</feature>
<feature type="transmembrane region" description="Helical" evidence="9">
    <location>
        <begin position="769"/>
        <end position="790"/>
    </location>
</feature>
<feature type="transmembrane region" description="Helical" evidence="9">
    <location>
        <begin position="168"/>
        <end position="189"/>
    </location>
</feature>
<evidence type="ECO:0000256" key="3">
    <source>
        <dbReference type="ARBA" id="ARBA00022475"/>
    </source>
</evidence>
<dbReference type="Pfam" id="PF00361">
    <property type="entry name" value="Proton_antipo_M"/>
    <property type="match status" value="1"/>
</dbReference>
<keyword evidence="12" id="KW-1185">Reference proteome</keyword>
<reference evidence="12" key="1">
    <citation type="journal article" date="2019" name="Int. J. Syst. Evol. Microbiol.">
        <title>The Global Catalogue of Microorganisms (GCM) 10K type strain sequencing project: providing services to taxonomists for standard genome sequencing and annotation.</title>
        <authorList>
            <consortium name="The Broad Institute Genomics Platform"/>
            <consortium name="The Broad Institute Genome Sequencing Center for Infectious Disease"/>
            <person name="Wu L."/>
            <person name="Ma J."/>
        </authorList>
    </citation>
    <scope>NUCLEOTIDE SEQUENCE [LARGE SCALE GENOMIC DNA]</scope>
    <source>
        <strain evidence="12">NBRC 109019</strain>
    </source>
</reference>
<evidence type="ECO:0000256" key="5">
    <source>
        <dbReference type="ARBA" id="ARBA00022989"/>
    </source>
</evidence>
<name>A0ABM8H3A1_9MICO</name>
<feature type="compositionally biased region" description="Low complexity" evidence="8">
    <location>
        <begin position="642"/>
        <end position="655"/>
    </location>
</feature>
<sequence>MTDALVPLMVLLPLLGAATALMLGRRTRAQMAVSTLVLAAVAAIAAVLLAEVDAVGAGIAVSVGAWPPPYGIVLVVDRLAAIMIIISALMLLGVLVYAVGQGIADQHRETPVSIFHPTYLILSAGVFNAFIAGDLFNLYVGFEILLSASYVLLTLGGTGERIRAGVTYIIVSLVSSLFFLSAIALVYGATGTANIAQLSVRIAELPQDVQLILHLLLLIAFGIKAAVFPLSFWLPDSYPTAPAPVTAVFAGLLTKVGVYAIIRTETVLFPESDLSTLFLVIGGLTLAVGILGALTQADIKRLLSFTLVSHIGYMIFGIGLASVAGLASTIYYVIHHISVQTTLFLTTGLIERFGGATSITRLGGLRRASPLLAVLFFVPAMNLGGIPPFSGFLGKVGLFTSGADAAGGGATAAETLGTSSPGPAWLIWAVIGIGAATSLVTLYALTRFWNLAFWRPKSELEGYRSRMIESVQEAPAGATVVATKSTPVLMLAATVALVALTLALTVFAGPLFELSSRAAENLRDASVYVSLVFPGVVPRDGCRGPSPRRCLAAAGPGGPVGPRAHALAGGVAATAAARRPDRAVAVPVGSRRRAHDHDGRHPRDRRDPHVLPAAGAPERAIRPVARAAARAPDDVRRGRGIRSGLASRRAAGLAADQRDHRGAAAHAVGPRDDPDGRGDHGGPGHARRRHRPRARTALPARAGHAHRVGPRSGSPGGARNRGAHRARHRDPRAGGRGARGAPTAAAHPHGSDDARSRRTRGPRGGTMSMLQVLGLVAGVMFGIGAIAAIVRIVRGPTMLDRALATDVVLAIAMCALAAEMAINRHTDTLVVLLVLALFAIVGSIAIARFIGKEDEHGRR</sequence>
<keyword evidence="6 9" id="KW-0472">Membrane</keyword>
<feature type="transmembrane region" description="Helical" evidence="9">
    <location>
        <begin position="425"/>
        <end position="445"/>
    </location>
</feature>
<comment type="similarity">
    <text evidence="2">Belongs to the CPA3 antiporters (TC 2.A.63) subunit D family.</text>
</comment>
<feature type="domain" description="NADH:quinone oxidoreductase/Mrp antiporter transmembrane" evidence="10">
    <location>
        <begin position="132"/>
        <end position="404"/>
    </location>
</feature>
<feature type="compositionally biased region" description="Basic and acidic residues" evidence="8">
    <location>
        <begin position="669"/>
        <end position="682"/>
    </location>
</feature>
<feature type="compositionally biased region" description="Low complexity" evidence="8">
    <location>
        <begin position="578"/>
        <end position="589"/>
    </location>
</feature>
<organism evidence="11 12">
    <name type="scientific">Agromyces marinus</name>
    <dbReference type="NCBI Taxonomy" id="1389020"/>
    <lineage>
        <taxon>Bacteria</taxon>
        <taxon>Bacillati</taxon>
        <taxon>Actinomycetota</taxon>
        <taxon>Actinomycetes</taxon>
        <taxon>Micrococcales</taxon>
        <taxon>Microbacteriaceae</taxon>
        <taxon>Agromyces</taxon>
    </lineage>
</organism>
<dbReference type="InterPro" id="IPR001750">
    <property type="entry name" value="ND/Mrp_TM"/>
</dbReference>
<feature type="transmembrane region" description="Helical" evidence="9">
    <location>
        <begin position="112"/>
        <end position="132"/>
    </location>
</feature>
<feature type="transmembrane region" description="Helical" evidence="9">
    <location>
        <begin position="828"/>
        <end position="850"/>
    </location>
</feature>
<evidence type="ECO:0000259" key="10">
    <source>
        <dbReference type="Pfam" id="PF00361"/>
    </source>
</evidence>
<feature type="transmembrane region" description="Helical" evidence="9">
    <location>
        <begin position="6"/>
        <end position="24"/>
    </location>
</feature>
<protein>
    <recommendedName>
        <fullName evidence="10">NADH:quinone oxidoreductase/Mrp antiporter transmembrane domain-containing protein</fullName>
    </recommendedName>
</protein>
<feature type="transmembrane region" description="Helical" evidence="9">
    <location>
        <begin position="488"/>
        <end position="512"/>
    </location>
</feature>
<dbReference type="InterPro" id="IPR007208">
    <property type="entry name" value="MrpF/PhaF-like"/>
</dbReference>
<feature type="transmembrane region" description="Helical" evidence="9">
    <location>
        <begin position="138"/>
        <end position="156"/>
    </location>
</feature>
<dbReference type="EMBL" id="AP027734">
    <property type="protein sequence ID" value="BDZ55257.1"/>
    <property type="molecule type" value="Genomic_DNA"/>
</dbReference>
<dbReference type="PRINTS" id="PR01437">
    <property type="entry name" value="NUOXDRDTASE4"/>
</dbReference>
<feature type="transmembrane region" description="Helical" evidence="9">
    <location>
        <begin position="371"/>
        <end position="389"/>
    </location>
</feature>
<evidence type="ECO:0000256" key="8">
    <source>
        <dbReference type="SAM" id="MobiDB-lite"/>
    </source>
</evidence>
<evidence type="ECO:0000256" key="4">
    <source>
        <dbReference type="ARBA" id="ARBA00022692"/>
    </source>
</evidence>
<feature type="compositionally biased region" description="Low complexity" evidence="8">
    <location>
        <begin position="739"/>
        <end position="748"/>
    </location>
</feature>
<gene>
    <name evidence="11" type="ORF">GCM10025870_23300</name>
</gene>
<feature type="transmembrane region" description="Helical" evidence="9">
    <location>
        <begin position="79"/>
        <end position="100"/>
    </location>
</feature>
<feature type="compositionally biased region" description="Basic and acidic residues" evidence="8">
    <location>
        <begin position="595"/>
        <end position="609"/>
    </location>
</feature>
<feature type="transmembrane region" description="Helical" evidence="9">
    <location>
        <begin position="209"/>
        <end position="234"/>
    </location>
</feature>
<evidence type="ECO:0000313" key="12">
    <source>
        <dbReference type="Proteomes" id="UP001321477"/>
    </source>
</evidence>
<keyword evidence="3" id="KW-1003">Cell membrane</keyword>
<feature type="transmembrane region" description="Helical" evidence="9">
    <location>
        <begin position="302"/>
        <end position="324"/>
    </location>
</feature>
<feature type="transmembrane region" description="Helical" evidence="9">
    <location>
        <begin position="241"/>
        <end position="262"/>
    </location>
</feature>
<dbReference type="InterPro" id="IPR003918">
    <property type="entry name" value="NADH_UbQ_OxRdtase"/>
</dbReference>
<keyword evidence="5 9" id="KW-1133">Transmembrane helix</keyword>
<evidence type="ECO:0000256" key="1">
    <source>
        <dbReference type="ARBA" id="ARBA00004651"/>
    </source>
</evidence>
<dbReference type="PANTHER" id="PTHR42703">
    <property type="entry name" value="NADH DEHYDROGENASE"/>
    <property type="match status" value="1"/>
</dbReference>
<proteinExistence type="inferred from homology"/>
<dbReference type="NCBIfam" id="NF009308">
    <property type="entry name" value="PRK12665.1"/>
    <property type="match status" value="1"/>
</dbReference>
<dbReference type="InterPro" id="IPR050586">
    <property type="entry name" value="CPA3_Na-H_Antiporter_D"/>
</dbReference>
<accession>A0ABM8H3A1</accession>
<dbReference type="Pfam" id="PF04066">
    <property type="entry name" value="MrpF_PhaF"/>
    <property type="match status" value="1"/>
</dbReference>
<evidence type="ECO:0000256" key="9">
    <source>
        <dbReference type="SAM" id="Phobius"/>
    </source>
</evidence>